<dbReference type="AlphaFoldDB" id="A0A1S8TNT8"/>
<dbReference type="Gene3D" id="3.40.50.2300">
    <property type="match status" value="2"/>
</dbReference>
<keyword evidence="6" id="KW-0574">Periplasm</keyword>
<dbReference type="Proteomes" id="UP000190890">
    <property type="component" value="Unassembled WGS sequence"/>
</dbReference>
<keyword evidence="5 10" id="KW-0732">Signal</keyword>
<dbReference type="GO" id="GO:0030246">
    <property type="term" value="F:carbohydrate binding"/>
    <property type="evidence" value="ECO:0007669"/>
    <property type="project" value="InterPro"/>
</dbReference>
<evidence type="ECO:0000256" key="9">
    <source>
        <dbReference type="ARBA" id="ARBA00034344"/>
    </source>
</evidence>
<feature type="domain" description="Periplasmic binding protein" evidence="11">
    <location>
        <begin position="39"/>
        <end position="321"/>
    </location>
</feature>
<keyword evidence="13" id="KW-1185">Reference proteome</keyword>
<evidence type="ECO:0000313" key="13">
    <source>
        <dbReference type="Proteomes" id="UP000190890"/>
    </source>
</evidence>
<dbReference type="RefSeq" id="WP_077846828.1">
    <property type="nucleotide sequence ID" value="NZ_LZZM01000105.1"/>
</dbReference>
<organism evidence="12 13">
    <name type="scientific">Clostridium puniceum</name>
    <dbReference type="NCBI Taxonomy" id="29367"/>
    <lineage>
        <taxon>Bacteria</taxon>
        <taxon>Bacillati</taxon>
        <taxon>Bacillota</taxon>
        <taxon>Clostridia</taxon>
        <taxon>Eubacteriales</taxon>
        <taxon>Clostridiaceae</taxon>
        <taxon>Clostridium</taxon>
    </lineage>
</organism>
<reference evidence="12 13" key="1">
    <citation type="submission" date="2016-05" db="EMBL/GenBank/DDBJ databases">
        <title>Microbial solvent formation.</title>
        <authorList>
            <person name="Poehlein A."/>
            <person name="Montoya Solano J.D."/>
            <person name="Flitsch S."/>
            <person name="Krabben P."/>
            <person name="Duerre P."/>
            <person name="Daniel R."/>
        </authorList>
    </citation>
    <scope>NUCLEOTIDE SEQUENCE [LARGE SCALE GENOMIC DNA]</scope>
    <source>
        <strain evidence="12 13">DSM 2619</strain>
    </source>
</reference>
<evidence type="ECO:0000256" key="5">
    <source>
        <dbReference type="ARBA" id="ARBA00022729"/>
    </source>
</evidence>
<gene>
    <name evidence="12" type="primary">mglB_3</name>
    <name evidence="12" type="ORF">CLPUN_16540</name>
</gene>
<evidence type="ECO:0000256" key="7">
    <source>
        <dbReference type="ARBA" id="ARBA00022837"/>
    </source>
</evidence>
<dbReference type="STRING" id="29367.CLPUN_16540"/>
<keyword evidence="7" id="KW-0106">Calcium</keyword>
<evidence type="ECO:0000256" key="8">
    <source>
        <dbReference type="ARBA" id="ARBA00034323"/>
    </source>
</evidence>
<evidence type="ECO:0000256" key="4">
    <source>
        <dbReference type="ARBA" id="ARBA00022723"/>
    </source>
</evidence>
<dbReference type="InterPro" id="IPR025997">
    <property type="entry name" value="SBP_2_dom"/>
</dbReference>
<evidence type="ECO:0000256" key="3">
    <source>
        <dbReference type="ARBA" id="ARBA00022597"/>
    </source>
</evidence>
<dbReference type="CDD" id="cd01539">
    <property type="entry name" value="PBP1_GGBP"/>
    <property type="match status" value="1"/>
</dbReference>
<comment type="subcellular location">
    <subcellularLocation>
        <location evidence="1">Cell envelope</location>
    </subcellularLocation>
</comment>
<evidence type="ECO:0000256" key="10">
    <source>
        <dbReference type="SAM" id="SignalP"/>
    </source>
</evidence>
<protein>
    <recommendedName>
        <fullName evidence="9">D-galactose/methyl-galactoside binding periplasmic protein MglB</fullName>
    </recommendedName>
</protein>
<keyword evidence="3" id="KW-0762">Sugar transport</keyword>
<dbReference type="InterPro" id="IPR044085">
    <property type="entry name" value="MglB-like_PBP1"/>
</dbReference>
<dbReference type="OrthoDB" id="1888286at2"/>
<evidence type="ECO:0000313" key="12">
    <source>
        <dbReference type="EMBL" id="OOM79284.1"/>
    </source>
</evidence>
<evidence type="ECO:0000259" key="11">
    <source>
        <dbReference type="Pfam" id="PF13407"/>
    </source>
</evidence>
<dbReference type="Pfam" id="PF13407">
    <property type="entry name" value="Peripla_BP_4"/>
    <property type="match status" value="1"/>
</dbReference>
<accession>A0A1S8TNT8</accession>
<evidence type="ECO:0000256" key="2">
    <source>
        <dbReference type="ARBA" id="ARBA00022448"/>
    </source>
</evidence>
<dbReference type="GO" id="GO:0046872">
    <property type="term" value="F:metal ion binding"/>
    <property type="evidence" value="ECO:0007669"/>
    <property type="project" value="UniProtKB-KW"/>
</dbReference>
<dbReference type="InterPro" id="IPR050555">
    <property type="entry name" value="Bact_Solute-Bind_Prot2"/>
</dbReference>
<keyword evidence="2" id="KW-0813">Transport</keyword>
<name>A0A1S8TNT8_9CLOT</name>
<dbReference type="PANTHER" id="PTHR30036:SF2">
    <property type="entry name" value="D-GALACTOSE_METHYL-GALACTOSIDE BINDING PERIPLASMIC PROTEIN MGLB"/>
    <property type="match status" value="1"/>
</dbReference>
<feature type="signal peptide" evidence="10">
    <location>
        <begin position="1"/>
        <end position="27"/>
    </location>
</feature>
<comment type="subunit">
    <text evidence="8">The ABC transporter complex is composed of one ATP-binding protein (MglA), two transmembrane proteins (MglC) and a solute-binding protein (MglB).</text>
</comment>
<proteinExistence type="predicted"/>
<dbReference type="InterPro" id="IPR028082">
    <property type="entry name" value="Peripla_BP_I"/>
</dbReference>
<feature type="chain" id="PRO_5012481603" description="D-galactose/methyl-galactoside binding periplasmic protein MglB" evidence="10">
    <location>
        <begin position="28"/>
        <end position="348"/>
    </location>
</feature>
<dbReference type="EMBL" id="LZZM01000105">
    <property type="protein sequence ID" value="OOM79284.1"/>
    <property type="molecule type" value="Genomic_DNA"/>
</dbReference>
<dbReference type="GO" id="GO:0030288">
    <property type="term" value="C:outer membrane-bounded periplasmic space"/>
    <property type="evidence" value="ECO:0007669"/>
    <property type="project" value="TreeGrafter"/>
</dbReference>
<evidence type="ECO:0000256" key="6">
    <source>
        <dbReference type="ARBA" id="ARBA00022764"/>
    </source>
</evidence>
<comment type="caution">
    <text evidence="12">The sequence shown here is derived from an EMBL/GenBank/DDBJ whole genome shotgun (WGS) entry which is preliminary data.</text>
</comment>
<keyword evidence="4" id="KW-0479">Metal-binding</keyword>
<dbReference type="PANTHER" id="PTHR30036">
    <property type="entry name" value="D-XYLOSE-BINDING PERIPLASMIC PROTEIN"/>
    <property type="match status" value="1"/>
</dbReference>
<dbReference type="SUPFAM" id="SSF53822">
    <property type="entry name" value="Periplasmic binding protein-like I"/>
    <property type="match status" value="1"/>
</dbReference>
<sequence length="348" mass="38855">MKMLKKILSFAFIAILLLQSIENNAYAILDSSPQNPINVAVFLNDFNDQFISSVKKSLEDIQKENDNRVQFTFFDAKGNQVSQNESIDQSLNKNFDLFVLNLVSTDIDKTKDILTKIMQKNIPLILYYAQTTPIVNFIKPYGNAVIIDTDIDQSGILQGKILSDEWNSNKEALDKNKDNIMQFLMLKGPVNSPETISRTKNSLQTINESGINTQQLSSINCNWDEECAKTAVESNLLTLGDRIEVIISNNDAMAIGAIKALQKYGYNKSINSKNIPVVGVDGLPEAQKLIKQGIMTGTAIQDPREHANAIYMVGMNIVSGKNSLEGTNYKFDETGITIKLPYYEYVAE</sequence>
<evidence type="ECO:0000256" key="1">
    <source>
        <dbReference type="ARBA" id="ARBA00004196"/>
    </source>
</evidence>